<dbReference type="InterPro" id="IPR056890">
    <property type="entry name" value="UBA_DHX29-like"/>
</dbReference>
<dbReference type="SMART" id="SM00847">
    <property type="entry name" value="HA2"/>
    <property type="match status" value="1"/>
</dbReference>
<keyword evidence="4" id="KW-0347">Helicase</keyword>
<dbReference type="InterPro" id="IPR014001">
    <property type="entry name" value="Helicase_ATP-bd"/>
</dbReference>
<dbReference type="InterPro" id="IPR056328">
    <property type="entry name" value="DSRM_DHX29"/>
</dbReference>
<proteinExistence type="inferred from homology"/>
<reference evidence="10 11" key="1">
    <citation type="journal article" date="2024" name="Nat. Commun.">
        <title>Phylogenomics reveals the evolutionary origins of lichenization in chlorophyte algae.</title>
        <authorList>
            <person name="Puginier C."/>
            <person name="Libourel C."/>
            <person name="Otte J."/>
            <person name="Skaloud P."/>
            <person name="Haon M."/>
            <person name="Grisel S."/>
            <person name="Petersen M."/>
            <person name="Berrin J.G."/>
            <person name="Delaux P.M."/>
            <person name="Dal Grande F."/>
            <person name="Keller J."/>
        </authorList>
    </citation>
    <scope>NUCLEOTIDE SEQUENCE [LARGE SCALE GENOMIC DNA]</scope>
    <source>
        <strain evidence="10 11">SAG 216-7</strain>
    </source>
</reference>
<feature type="region of interest" description="Disordered" evidence="7">
    <location>
        <begin position="140"/>
        <end position="171"/>
    </location>
</feature>
<dbReference type="CDD" id="cd18791">
    <property type="entry name" value="SF2_C_RHA"/>
    <property type="match status" value="1"/>
</dbReference>
<protein>
    <recommendedName>
        <fullName evidence="1">RNA helicase</fullName>
        <ecNumber evidence="1">3.6.4.13</ecNumber>
    </recommendedName>
</protein>
<dbReference type="Pfam" id="PF24385">
    <property type="entry name" value="DSRM_DHX29"/>
    <property type="match status" value="1"/>
</dbReference>
<feature type="compositionally biased region" description="Basic and acidic residues" evidence="7">
    <location>
        <begin position="249"/>
        <end position="261"/>
    </location>
</feature>
<dbReference type="Proteomes" id="UP001491310">
    <property type="component" value="Unassembled WGS sequence"/>
</dbReference>
<dbReference type="Pfam" id="PF24899">
    <property type="entry name" value="UBA_DHX29"/>
    <property type="match status" value="1"/>
</dbReference>
<gene>
    <name evidence="10" type="ORF">WJX75_001836</name>
</gene>
<dbReference type="Pfam" id="PF26026">
    <property type="entry name" value="RNA_hel_CTD"/>
    <property type="match status" value="1"/>
</dbReference>
<dbReference type="EC" id="3.6.4.13" evidence="1"/>
<keyword evidence="2" id="KW-0547">Nucleotide-binding</keyword>
<evidence type="ECO:0000259" key="8">
    <source>
        <dbReference type="PROSITE" id="PS51192"/>
    </source>
</evidence>
<dbReference type="Pfam" id="PF21010">
    <property type="entry name" value="HA2_C"/>
    <property type="match status" value="1"/>
</dbReference>
<dbReference type="InterPro" id="IPR011545">
    <property type="entry name" value="DEAD/DEAH_box_helicase_dom"/>
</dbReference>
<feature type="region of interest" description="Disordered" evidence="7">
    <location>
        <begin position="624"/>
        <end position="695"/>
    </location>
</feature>
<feature type="region of interest" description="Disordered" evidence="7">
    <location>
        <begin position="190"/>
        <end position="264"/>
    </location>
</feature>
<accession>A0ABR2YFZ3</accession>
<feature type="compositionally biased region" description="Gly residues" evidence="7">
    <location>
        <begin position="361"/>
        <end position="372"/>
    </location>
</feature>
<dbReference type="Pfam" id="PF00271">
    <property type="entry name" value="Helicase_C"/>
    <property type="match status" value="1"/>
</dbReference>
<feature type="compositionally biased region" description="Acidic residues" evidence="7">
    <location>
        <begin position="420"/>
        <end position="436"/>
    </location>
</feature>
<feature type="compositionally biased region" description="Polar residues" evidence="7">
    <location>
        <begin position="631"/>
        <end position="651"/>
    </location>
</feature>
<keyword evidence="3" id="KW-0378">Hydrolase</keyword>
<evidence type="ECO:0000256" key="2">
    <source>
        <dbReference type="ARBA" id="ARBA00022741"/>
    </source>
</evidence>
<comment type="similarity">
    <text evidence="6">Belongs to the DExH box helicase family.</text>
</comment>
<feature type="compositionally biased region" description="Basic and acidic residues" evidence="7">
    <location>
        <begin position="670"/>
        <end position="693"/>
    </location>
</feature>
<dbReference type="CDD" id="cd17917">
    <property type="entry name" value="DEXHc_RHA-like"/>
    <property type="match status" value="1"/>
</dbReference>
<evidence type="ECO:0000313" key="10">
    <source>
        <dbReference type="EMBL" id="KAK9904756.1"/>
    </source>
</evidence>
<evidence type="ECO:0000256" key="1">
    <source>
        <dbReference type="ARBA" id="ARBA00012552"/>
    </source>
</evidence>
<dbReference type="SUPFAM" id="SSF52540">
    <property type="entry name" value="P-loop containing nucleoside triphosphate hydrolases"/>
    <property type="match status" value="1"/>
</dbReference>
<evidence type="ECO:0000256" key="7">
    <source>
        <dbReference type="SAM" id="MobiDB-lite"/>
    </source>
</evidence>
<evidence type="ECO:0000256" key="4">
    <source>
        <dbReference type="ARBA" id="ARBA00022806"/>
    </source>
</evidence>
<dbReference type="EMBL" id="JALJOT010000012">
    <property type="protein sequence ID" value="KAK9904756.1"/>
    <property type="molecule type" value="Genomic_DNA"/>
</dbReference>
<feature type="domain" description="Helicase C-terminal" evidence="9">
    <location>
        <begin position="983"/>
        <end position="1157"/>
    </location>
</feature>
<dbReference type="PANTHER" id="PTHR18934:SF246">
    <property type="entry name" value="DEXH-BOX ATP-DEPENDENT RNA HELICASE DEXH4, CHLOROPLASTIC-RELATED"/>
    <property type="match status" value="1"/>
</dbReference>
<feature type="domain" description="Helicase ATP-binding" evidence="8">
    <location>
        <begin position="708"/>
        <end position="883"/>
    </location>
</feature>
<keyword evidence="11" id="KW-1185">Reference proteome</keyword>
<feature type="region of interest" description="Disordered" evidence="7">
    <location>
        <begin position="1"/>
        <end position="28"/>
    </location>
</feature>
<organism evidence="10 11">
    <name type="scientific">Coccomyxa subellipsoidea</name>
    <dbReference type="NCBI Taxonomy" id="248742"/>
    <lineage>
        <taxon>Eukaryota</taxon>
        <taxon>Viridiplantae</taxon>
        <taxon>Chlorophyta</taxon>
        <taxon>core chlorophytes</taxon>
        <taxon>Trebouxiophyceae</taxon>
        <taxon>Trebouxiophyceae incertae sedis</taxon>
        <taxon>Coccomyxaceae</taxon>
        <taxon>Coccomyxa</taxon>
    </lineage>
</organism>
<evidence type="ECO:0000256" key="3">
    <source>
        <dbReference type="ARBA" id="ARBA00022801"/>
    </source>
</evidence>
<comment type="caution">
    <text evidence="10">The sequence shown here is derived from an EMBL/GenBank/DDBJ whole genome shotgun (WGS) entry which is preliminary data.</text>
</comment>
<sequence>MSSKKGNRKAAASAAAHAASKRKTSAIEISADNESRVRDALKGLDLGKGKIIPLGGKATAEELAQVYDTMLGHGFRKEHVQQALQALAGGDASEEAVLDWLCLHLDPADLPRRFAGAAQSRAAAAGIRVVAKADEAAAAARREEARRAREQEETSLPPPVPAPKSAPKVDMAALAREKQKARDWILQYADEESDSDSDGAQGNEQIDDWEVWGDPKEIERRKAERKRAAMHPEARKEQVAEEWATARGEAARAKAAGDKSRQKAAGQVIAGLKKEIAQLGLTEAAIEELAERFMVRPAPAAPTEETEEWPDLSGANGLGKGNQTGNRSAQAAAAAAPSHTAQNGAEHRDFLPLLRDQNSGTGRGEVGGGGSNSSGVAAAQPVQLPSQGLDQASEQASQSASELSAGAKESQKGESRGTGAEEDEDIDLGPGMFDEDAADMMNVGQSAAPKSIADMVTPWGGYSGAKKKGSKLKKRPEVAEEAKLPKALLQQHCQKKQWPTPRFERLAMGGQRMAAAGIRYSAMLEMPPANGRKKKATPPRTFTIYEEDDGWETIQEAQNAVATFVLYNVLQGDEERVAAWRQLDRQYQEVWLEWEAQEGEVRQGSKEEADEQERQAFINSLISQGADAPSSEASQRGQSKEAASSNGAQQSTEAGPAAHTPAALTPAQVEESRRMLDAQRRWRSSREGQEWSAKRQQLPVVQIQAGLLAALADHDLVVVGGDTGCGKTTQVPQFLLDAAVEASQGGVCSIVCTQPRRIAAISVAERVASERGEPAPGAAGARVGYHVRLDAASTRDTRLLFCTTGILLRRLASEPQLASVSHVIVDEVHERTLQSDFLMALLKDILARRRAQGRPLKVVLMSATLDSNLFARYYGDCPVLVAGGRTFPVEHCFLEDTYMLTGYKLDAESPSALRDYGHKDRRRQVEKAVSQGQQSLVKAGWGDDAADAGALNPHYDPERYMDFSVATRRNLARLDENRIDYDLLEELVAHIDGSYEEGAILVFLPGLGEITAVYDRLTASRAQREGTLLVLPLHSSVSPAEQRRVFERPPAHVRKVVLATNIAETSLTIEDVVYVVDSGKLKERRYDASRGMSLLVEDWVSRASALQRRGRAGRVRPGRCFGLYTRHRFEERMRKYQAPEMARVPLEELVLQIHLLGLGPAAQFLSKVLEPPPPRSVTGAVTQLQTIGALTPSEHLTPLGRNLAQLPVDAKVGKLLLLGASLGCLSPALTIAACLSYKSPFSAPFEQQDAAMRAKQAFASSGSGNVASGQQSDHLLMVAAFDGWTAATAQGGRQTAGSFARKHMLSTQTLEMLADMRQQFAAMLADIGFVSAPKGALSRGRGSKGGGAHWVDDRKAAWNTHSSKPAVVKAVLCAALYPNAAVMDEAAGRSARPAWNDGTADVHIHPSSINHPLEAHQFLRPYLVYLEKVRTSRTFLRDCTVVSPMALLLFGGELAVVHEGGYALIDNWIRIRASAPTAVLVKQLRAALDALLEKKAGRPDMDLAATGGQLVETIVKLLCDEEASQAWNRR</sequence>
<evidence type="ECO:0000259" key="9">
    <source>
        <dbReference type="PROSITE" id="PS51194"/>
    </source>
</evidence>
<evidence type="ECO:0000256" key="5">
    <source>
        <dbReference type="ARBA" id="ARBA00022840"/>
    </source>
</evidence>
<feature type="compositionally biased region" description="Low complexity" evidence="7">
    <location>
        <begin position="9"/>
        <end position="18"/>
    </location>
</feature>
<dbReference type="Gene3D" id="3.40.50.300">
    <property type="entry name" value="P-loop containing nucleotide triphosphate hydrolases"/>
    <property type="match status" value="2"/>
</dbReference>
<dbReference type="InterPro" id="IPR007502">
    <property type="entry name" value="Helicase-assoc_dom"/>
</dbReference>
<evidence type="ECO:0000256" key="6">
    <source>
        <dbReference type="ARBA" id="ARBA00060772"/>
    </source>
</evidence>
<dbReference type="InterPro" id="IPR027417">
    <property type="entry name" value="P-loop_NTPase"/>
</dbReference>
<dbReference type="PROSITE" id="PS51194">
    <property type="entry name" value="HELICASE_CTER"/>
    <property type="match status" value="1"/>
</dbReference>
<dbReference type="InterPro" id="IPR048333">
    <property type="entry name" value="HA2_WH"/>
</dbReference>
<dbReference type="InterPro" id="IPR001650">
    <property type="entry name" value="Helicase_C-like"/>
</dbReference>
<dbReference type="PANTHER" id="PTHR18934">
    <property type="entry name" value="ATP-DEPENDENT RNA HELICASE"/>
    <property type="match status" value="1"/>
</dbReference>
<dbReference type="InterPro" id="IPR002464">
    <property type="entry name" value="DNA/RNA_helicase_DEAH_CS"/>
</dbReference>
<feature type="compositionally biased region" description="Low complexity" evidence="7">
    <location>
        <begin position="652"/>
        <end position="667"/>
    </location>
</feature>
<dbReference type="InterPro" id="IPR059023">
    <property type="entry name" value="RNA_hel_CTD"/>
</dbReference>
<dbReference type="SMART" id="SM00487">
    <property type="entry name" value="DEXDc"/>
    <property type="match status" value="1"/>
</dbReference>
<keyword evidence="5" id="KW-0067">ATP-binding</keyword>
<feature type="compositionally biased region" description="Low complexity" evidence="7">
    <location>
        <begin position="391"/>
        <end position="407"/>
    </location>
</feature>
<feature type="compositionally biased region" description="Basic and acidic residues" evidence="7">
    <location>
        <begin position="140"/>
        <end position="152"/>
    </location>
</feature>
<dbReference type="Pfam" id="PF07717">
    <property type="entry name" value="OB_NTP_bind"/>
    <property type="match status" value="1"/>
</dbReference>
<feature type="region of interest" description="Disordered" evidence="7">
    <location>
        <begin position="296"/>
        <end position="436"/>
    </location>
</feature>
<feature type="compositionally biased region" description="Basic and acidic residues" evidence="7">
    <location>
        <begin position="213"/>
        <end position="239"/>
    </location>
</feature>
<dbReference type="Gene3D" id="1.20.120.1080">
    <property type="match status" value="1"/>
</dbReference>
<evidence type="ECO:0000313" key="11">
    <source>
        <dbReference type="Proteomes" id="UP001491310"/>
    </source>
</evidence>
<dbReference type="PROSITE" id="PS00690">
    <property type="entry name" value="DEAH_ATP_HELICASE"/>
    <property type="match status" value="1"/>
</dbReference>
<dbReference type="Pfam" id="PF04408">
    <property type="entry name" value="WHD_HA2"/>
    <property type="match status" value="1"/>
</dbReference>
<dbReference type="InterPro" id="IPR011709">
    <property type="entry name" value="DEAD-box_helicase_OB_fold"/>
</dbReference>
<dbReference type="SMART" id="SM00490">
    <property type="entry name" value="HELICc"/>
    <property type="match status" value="1"/>
</dbReference>
<dbReference type="Pfam" id="PF00270">
    <property type="entry name" value="DEAD"/>
    <property type="match status" value="1"/>
</dbReference>
<dbReference type="PROSITE" id="PS51192">
    <property type="entry name" value="HELICASE_ATP_BIND_1"/>
    <property type="match status" value="1"/>
</dbReference>
<name>A0ABR2YFZ3_9CHLO</name>